<keyword evidence="2" id="KW-1185">Reference proteome</keyword>
<sequence length="92" mass="10111">MVDRCDVGAQRGRRRLVQRCSLRQACKEECLDRGGSGFGGGRFGAAAQGGPMEVARLGRRGSARPEGLPALSSNKVRDREPWCCSRGWDYLR</sequence>
<comment type="caution">
    <text evidence="1">The sequence shown here is derived from an EMBL/GenBank/DDBJ whole genome shotgun (WGS) entry which is preliminary data.</text>
</comment>
<accession>A0AAV7P4Q4</accession>
<dbReference type="Proteomes" id="UP001066276">
    <property type="component" value="Chromosome 8"/>
</dbReference>
<reference evidence="1" key="1">
    <citation type="journal article" date="2022" name="bioRxiv">
        <title>Sequencing and chromosome-scale assembly of the giantPleurodeles waltlgenome.</title>
        <authorList>
            <person name="Brown T."/>
            <person name="Elewa A."/>
            <person name="Iarovenko S."/>
            <person name="Subramanian E."/>
            <person name="Araus A.J."/>
            <person name="Petzold A."/>
            <person name="Susuki M."/>
            <person name="Suzuki K.-i.T."/>
            <person name="Hayashi T."/>
            <person name="Toyoda A."/>
            <person name="Oliveira C."/>
            <person name="Osipova E."/>
            <person name="Leigh N.D."/>
            <person name="Simon A."/>
            <person name="Yun M.H."/>
        </authorList>
    </citation>
    <scope>NUCLEOTIDE SEQUENCE</scope>
    <source>
        <strain evidence="1">20211129_DDA</strain>
        <tissue evidence="1">Liver</tissue>
    </source>
</reference>
<name>A0AAV7P4Q4_PLEWA</name>
<dbReference type="EMBL" id="JANPWB010000012">
    <property type="protein sequence ID" value="KAJ1120140.1"/>
    <property type="molecule type" value="Genomic_DNA"/>
</dbReference>
<evidence type="ECO:0000313" key="2">
    <source>
        <dbReference type="Proteomes" id="UP001066276"/>
    </source>
</evidence>
<evidence type="ECO:0000313" key="1">
    <source>
        <dbReference type="EMBL" id="KAJ1120140.1"/>
    </source>
</evidence>
<gene>
    <name evidence="1" type="ORF">NDU88_008315</name>
</gene>
<protein>
    <submittedName>
        <fullName evidence="1">Uncharacterized protein</fullName>
    </submittedName>
</protein>
<organism evidence="1 2">
    <name type="scientific">Pleurodeles waltl</name>
    <name type="common">Iberian ribbed newt</name>
    <dbReference type="NCBI Taxonomy" id="8319"/>
    <lineage>
        <taxon>Eukaryota</taxon>
        <taxon>Metazoa</taxon>
        <taxon>Chordata</taxon>
        <taxon>Craniata</taxon>
        <taxon>Vertebrata</taxon>
        <taxon>Euteleostomi</taxon>
        <taxon>Amphibia</taxon>
        <taxon>Batrachia</taxon>
        <taxon>Caudata</taxon>
        <taxon>Salamandroidea</taxon>
        <taxon>Salamandridae</taxon>
        <taxon>Pleurodelinae</taxon>
        <taxon>Pleurodeles</taxon>
    </lineage>
</organism>
<dbReference type="AlphaFoldDB" id="A0AAV7P4Q4"/>
<proteinExistence type="predicted"/>